<gene>
    <name evidence="2" type="ORF">CMV_027226</name>
</gene>
<feature type="region of interest" description="Disordered" evidence="1">
    <location>
        <begin position="312"/>
        <end position="333"/>
    </location>
</feature>
<dbReference type="AlphaFoldDB" id="A0A8J4QIG4"/>
<name>A0A8J4QIG4_9ROSI</name>
<keyword evidence="3" id="KW-1185">Reference proteome</keyword>
<dbReference type="Proteomes" id="UP000737018">
    <property type="component" value="Unassembled WGS sequence"/>
</dbReference>
<evidence type="ECO:0000313" key="2">
    <source>
        <dbReference type="EMBL" id="KAF3946516.1"/>
    </source>
</evidence>
<comment type="caution">
    <text evidence="2">The sequence shown here is derived from an EMBL/GenBank/DDBJ whole genome shotgun (WGS) entry which is preliminary data.</text>
</comment>
<dbReference type="EMBL" id="JRKL02009075">
    <property type="protein sequence ID" value="KAF3946516.1"/>
    <property type="molecule type" value="Genomic_DNA"/>
</dbReference>
<reference evidence="2" key="1">
    <citation type="submission" date="2020-03" db="EMBL/GenBank/DDBJ databases">
        <title>Castanea mollissima Vanexum genome sequencing.</title>
        <authorList>
            <person name="Staton M."/>
        </authorList>
    </citation>
    <scope>NUCLEOTIDE SEQUENCE</scope>
    <source>
        <tissue evidence="2">Leaf</tissue>
    </source>
</reference>
<evidence type="ECO:0000256" key="1">
    <source>
        <dbReference type="SAM" id="MobiDB-lite"/>
    </source>
</evidence>
<feature type="region of interest" description="Disordered" evidence="1">
    <location>
        <begin position="1"/>
        <end position="61"/>
    </location>
</feature>
<feature type="compositionally biased region" description="Low complexity" evidence="1">
    <location>
        <begin position="38"/>
        <end position="48"/>
    </location>
</feature>
<protein>
    <submittedName>
        <fullName evidence="2">Uncharacterized protein</fullName>
    </submittedName>
</protein>
<proteinExistence type="predicted"/>
<organism evidence="2 3">
    <name type="scientific">Castanea mollissima</name>
    <name type="common">Chinese chestnut</name>
    <dbReference type="NCBI Taxonomy" id="60419"/>
    <lineage>
        <taxon>Eukaryota</taxon>
        <taxon>Viridiplantae</taxon>
        <taxon>Streptophyta</taxon>
        <taxon>Embryophyta</taxon>
        <taxon>Tracheophyta</taxon>
        <taxon>Spermatophyta</taxon>
        <taxon>Magnoliopsida</taxon>
        <taxon>eudicotyledons</taxon>
        <taxon>Gunneridae</taxon>
        <taxon>Pentapetalae</taxon>
        <taxon>rosids</taxon>
        <taxon>fabids</taxon>
        <taxon>Fagales</taxon>
        <taxon>Fagaceae</taxon>
        <taxon>Castanea</taxon>
    </lineage>
</organism>
<feature type="non-terminal residue" evidence="2">
    <location>
        <position position="1"/>
    </location>
</feature>
<accession>A0A8J4QIG4</accession>
<dbReference type="OrthoDB" id="10371568at2759"/>
<evidence type="ECO:0000313" key="3">
    <source>
        <dbReference type="Proteomes" id="UP000737018"/>
    </source>
</evidence>
<sequence>MSTSKSFRNEVLESQKTVSPGGDGSEKGSLFLDRPAASSSISSYSNISPDDTRAVSGGHGGEIESQQTVLSMASIAPGADKADKGSLALDIVSSRTSNISQDDSGEAAVKISNYCIGDAKLQQANIALMVEEDLDSIPKVGGIQEIAEALDTDLEKGIAGLEQDLCSQRIANTISPTQDPARNHWQWIVSMLRDRKLILKGDESEKGSVALDNVSPGDTREAAVKISNNCIGDAKLQQANIALMVEEDLDSMQKFVGIQEIAEALDRDLEKGFPGLEQDLCSQRISNTLSPTQARARNRWQWIVSMLRDRKGDESDKGSVALDNLSPSDTGEA</sequence>